<comment type="caution">
    <text evidence="1">The sequence shown here is derived from an EMBL/GenBank/DDBJ whole genome shotgun (WGS) entry which is preliminary data.</text>
</comment>
<dbReference type="Proteomes" id="UP000799754">
    <property type="component" value="Unassembled WGS sequence"/>
</dbReference>
<proteinExistence type="predicted"/>
<keyword evidence="2" id="KW-1185">Reference proteome</keyword>
<sequence length="392" mass="44412">MSALSSWDVLLAEAIKKAPDPYEPLPISNRKETVYGSTIPFLVATWIAVAFRLWVRFRVVREPGWDDLLVLLAAVLNTAATITVCLSIQYGFGQHMLYIDTDKIETYLLTFYIEHNIYLTETAIIKVSLLLQYLRIFKAGRMRWLCLSLLVIVSLWGLAFSIVGWFSCTPVSAYWRRSAGAKCYGFGFDDRESFIAMFQAHSATNMFFDLIIFATPLVLFRTPNLKFENVLALASMFTFGAVVVMISVWRLQSIVYHSAGLSPYPDFTWWTPISIILSCLEIDLAIICASIPIFWPVIQKSFSAIFVSHEIEVVETRVDDHGLAYELEHMKTRGHHSLNSSSGTSTHELTNEMEDGYKESYSVGIDPLSIEAQSGRGLHTNINSEPKKKWEI</sequence>
<dbReference type="EMBL" id="MU006725">
    <property type="protein sequence ID" value="KAF2625596.1"/>
    <property type="molecule type" value="Genomic_DNA"/>
</dbReference>
<accession>A0ACB6RU47</accession>
<name>A0ACB6RU47_9PLEO</name>
<evidence type="ECO:0000313" key="2">
    <source>
        <dbReference type="Proteomes" id="UP000799754"/>
    </source>
</evidence>
<protein>
    <submittedName>
        <fullName evidence="1">Uncharacterized protein</fullName>
    </submittedName>
</protein>
<gene>
    <name evidence="1" type="ORF">BU25DRAFT_473709</name>
</gene>
<organism evidence="1 2">
    <name type="scientific">Macroventuria anomochaeta</name>
    <dbReference type="NCBI Taxonomy" id="301207"/>
    <lineage>
        <taxon>Eukaryota</taxon>
        <taxon>Fungi</taxon>
        <taxon>Dikarya</taxon>
        <taxon>Ascomycota</taxon>
        <taxon>Pezizomycotina</taxon>
        <taxon>Dothideomycetes</taxon>
        <taxon>Pleosporomycetidae</taxon>
        <taxon>Pleosporales</taxon>
        <taxon>Pleosporineae</taxon>
        <taxon>Didymellaceae</taxon>
        <taxon>Macroventuria</taxon>
    </lineage>
</organism>
<evidence type="ECO:0000313" key="1">
    <source>
        <dbReference type="EMBL" id="KAF2625596.1"/>
    </source>
</evidence>
<reference evidence="1" key="1">
    <citation type="journal article" date="2020" name="Stud. Mycol.">
        <title>101 Dothideomycetes genomes: a test case for predicting lifestyles and emergence of pathogens.</title>
        <authorList>
            <person name="Haridas S."/>
            <person name="Albert R."/>
            <person name="Binder M."/>
            <person name="Bloem J."/>
            <person name="Labutti K."/>
            <person name="Salamov A."/>
            <person name="Andreopoulos B."/>
            <person name="Baker S."/>
            <person name="Barry K."/>
            <person name="Bills G."/>
            <person name="Bluhm B."/>
            <person name="Cannon C."/>
            <person name="Castanera R."/>
            <person name="Culley D."/>
            <person name="Daum C."/>
            <person name="Ezra D."/>
            <person name="Gonzalez J."/>
            <person name="Henrissat B."/>
            <person name="Kuo A."/>
            <person name="Liang C."/>
            <person name="Lipzen A."/>
            <person name="Lutzoni F."/>
            <person name="Magnuson J."/>
            <person name="Mondo S."/>
            <person name="Nolan M."/>
            <person name="Ohm R."/>
            <person name="Pangilinan J."/>
            <person name="Park H.-J."/>
            <person name="Ramirez L."/>
            <person name="Alfaro M."/>
            <person name="Sun H."/>
            <person name="Tritt A."/>
            <person name="Yoshinaga Y."/>
            <person name="Zwiers L.-H."/>
            <person name="Turgeon B."/>
            <person name="Goodwin S."/>
            <person name="Spatafora J."/>
            <person name="Crous P."/>
            <person name="Grigoriev I."/>
        </authorList>
    </citation>
    <scope>NUCLEOTIDE SEQUENCE</scope>
    <source>
        <strain evidence="1">CBS 525.71</strain>
    </source>
</reference>